<dbReference type="Proteomes" id="UP001472677">
    <property type="component" value="Unassembled WGS sequence"/>
</dbReference>
<feature type="transmembrane region" description="Helical" evidence="10">
    <location>
        <begin position="369"/>
        <end position="388"/>
    </location>
</feature>
<protein>
    <recommendedName>
        <fullName evidence="16">Cation/H+ exchanger domain-containing protein</fullName>
    </recommendedName>
</protein>
<feature type="transmembrane region" description="Helical" evidence="10">
    <location>
        <begin position="83"/>
        <end position="100"/>
    </location>
</feature>
<gene>
    <name evidence="14" type="ORF">V6N12_035830</name>
</gene>
<feature type="transmembrane region" description="Helical" evidence="10">
    <location>
        <begin position="112"/>
        <end position="134"/>
    </location>
</feature>
<feature type="domain" description="Cation/H+ exchanger transmembrane" evidence="11">
    <location>
        <begin position="32"/>
        <end position="416"/>
    </location>
</feature>
<feature type="transmembrane region" description="Helical" evidence="10">
    <location>
        <begin position="47"/>
        <end position="63"/>
    </location>
</feature>
<dbReference type="Gene3D" id="1.20.1530.20">
    <property type="match status" value="1"/>
</dbReference>
<sequence>MTSSNGVWQGDNPLNFSFPLLIVQTTLILALTRFLAFLLKPLRQPKVIAEILGGILLGPSAFGRNQDYLHRIFPSWSMPLLETVASMGLLFFLFLVGLELDLTSIRRTGRRAFGIAFSGISLPFISAIGVAFVIRKTVDGADKVGYGQFLVFMGVALSVTAFPVLARILAELKLLTTTVGETAMSAAAFNDVVAWILLALAVALAGDGPGEHKSPLISIWVLLSGVAFVAFMMIVIRPAMKWVARRCSPEGDVVDEAYICLTLAGVMVSGFITDLIGIHSIFGAFIFGLTIPKEGEFAERLMERIEDFVSGLLLPLYFASSGLKTDVARINGGKAWGLLVLVITTSCAGKIMGTFAVALMFGMAARDSLALGFLMNTKGLVELIVLNIGKEKKVLNDEIFAILVLMALFTTFITTPAVMAVYKPVRSSSALTHRKLRDLTNSNSSKHELRILACLHGLGNVPSLISLIESTRSTKKSQLKLFIMHLVELTERSSSIIMVHRARRNGFPFISRLRRGDWHDRVAGAFQAYNQLGRVLVRPTTVISPLSTMHEDICHVAETKRVTMVVLPFHKQQLRGEGDQETIENVGHEWRLVNQRVLKNAPCSVAVLVDRGFETPCHTATSTQSVCILFFGGVDDREALELGGLMAEHPAVKVVVVRFVEDEGCERNEELDEAAMAEFRSKWDGMVEYIEKTTSNIVEDVLGLGQCGDYDLIVVGKGQRRFPSLMVAKLADRQVEHPELGPIGDLLASSGYRISSSVLVIQQHEPELTEEIPVTKVVQNDSEKLKGDGNAGVGEISKVV</sequence>
<evidence type="ECO:0000256" key="8">
    <source>
        <dbReference type="ARBA" id="ARBA00023136"/>
    </source>
</evidence>
<evidence type="ECO:0000259" key="11">
    <source>
        <dbReference type="Pfam" id="PF00999"/>
    </source>
</evidence>
<dbReference type="PANTHER" id="PTHR32468">
    <property type="entry name" value="CATION/H + ANTIPORTER"/>
    <property type="match status" value="1"/>
</dbReference>
<keyword evidence="15" id="KW-1185">Reference proteome</keyword>
<evidence type="ECO:0000256" key="10">
    <source>
        <dbReference type="SAM" id="Phobius"/>
    </source>
</evidence>
<dbReference type="Gene3D" id="3.40.50.12370">
    <property type="match status" value="1"/>
</dbReference>
<feature type="transmembrane region" description="Helical" evidence="10">
    <location>
        <begin position="146"/>
        <end position="170"/>
    </location>
</feature>
<dbReference type="InterPro" id="IPR006153">
    <property type="entry name" value="Cation/H_exchanger_TM"/>
</dbReference>
<dbReference type="Pfam" id="PF00999">
    <property type="entry name" value="Na_H_Exchanger"/>
    <property type="match status" value="1"/>
</dbReference>
<dbReference type="PANTHER" id="PTHR32468:SF0">
    <property type="entry name" value="K(+)_H(+) ANTIPORTER 1"/>
    <property type="match status" value="1"/>
</dbReference>
<feature type="transmembrane region" description="Helical" evidence="10">
    <location>
        <begin position="400"/>
        <end position="422"/>
    </location>
</feature>
<dbReference type="InterPro" id="IPR050794">
    <property type="entry name" value="CPA2_transporter"/>
</dbReference>
<evidence type="ECO:0000256" key="6">
    <source>
        <dbReference type="ARBA" id="ARBA00022989"/>
    </source>
</evidence>
<feature type="transmembrane region" description="Helical" evidence="10">
    <location>
        <begin position="16"/>
        <end position="35"/>
    </location>
</feature>
<evidence type="ECO:0000256" key="9">
    <source>
        <dbReference type="ARBA" id="ARBA00038341"/>
    </source>
</evidence>
<dbReference type="InterPro" id="IPR057291">
    <property type="entry name" value="CHX17_2nd"/>
</dbReference>
<keyword evidence="8 10" id="KW-0472">Membrane</keyword>
<evidence type="ECO:0000256" key="2">
    <source>
        <dbReference type="ARBA" id="ARBA00022448"/>
    </source>
</evidence>
<comment type="subcellular location">
    <subcellularLocation>
        <location evidence="1">Membrane</location>
        <topology evidence="1">Multi-pass membrane protein</topology>
    </subcellularLocation>
</comment>
<feature type="transmembrane region" description="Helical" evidence="10">
    <location>
        <begin position="182"/>
        <end position="205"/>
    </location>
</feature>
<dbReference type="Pfam" id="PF23256">
    <property type="entry name" value="CHX17_2nd"/>
    <property type="match status" value="1"/>
</dbReference>
<evidence type="ECO:0000256" key="1">
    <source>
        <dbReference type="ARBA" id="ARBA00004141"/>
    </source>
</evidence>
<keyword evidence="7" id="KW-0406">Ion transport</keyword>
<feature type="transmembrane region" description="Helical" evidence="10">
    <location>
        <begin position="335"/>
        <end position="363"/>
    </location>
</feature>
<evidence type="ECO:0000256" key="5">
    <source>
        <dbReference type="ARBA" id="ARBA00022958"/>
    </source>
</evidence>
<keyword evidence="3" id="KW-0633">Potassium transport</keyword>
<feature type="transmembrane region" description="Helical" evidence="10">
    <location>
        <begin position="257"/>
        <end position="287"/>
    </location>
</feature>
<evidence type="ECO:0000259" key="12">
    <source>
        <dbReference type="Pfam" id="PF23256"/>
    </source>
</evidence>
<comment type="caution">
    <text evidence="14">The sequence shown here is derived from an EMBL/GenBank/DDBJ whole genome shotgun (WGS) entry which is preliminary data.</text>
</comment>
<name>A0ABR2EQM4_9ROSI</name>
<organism evidence="14 15">
    <name type="scientific">Hibiscus sabdariffa</name>
    <name type="common">roselle</name>
    <dbReference type="NCBI Taxonomy" id="183260"/>
    <lineage>
        <taxon>Eukaryota</taxon>
        <taxon>Viridiplantae</taxon>
        <taxon>Streptophyta</taxon>
        <taxon>Embryophyta</taxon>
        <taxon>Tracheophyta</taxon>
        <taxon>Spermatophyta</taxon>
        <taxon>Magnoliopsida</taxon>
        <taxon>eudicotyledons</taxon>
        <taxon>Gunneridae</taxon>
        <taxon>Pentapetalae</taxon>
        <taxon>rosids</taxon>
        <taxon>malvids</taxon>
        <taxon>Malvales</taxon>
        <taxon>Malvaceae</taxon>
        <taxon>Malvoideae</taxon>
        <taxon>Hibiscus</taxon>
    </lineage>
</organism>
<keyword evidence="2" id="KW-0813">Transport</keyword>
<feature type="domain" description="Cation/H(+) antiporter C-terminal" evidence="13">
    <location>
        <begin position="625"/>
        <end position="764"/>
    </location>
</feature>
<feature type="domain" description="Cation/H(+) antiporter central" evidence="12">
    <location>
        <begin position="478"/>
        <end position="619"/>
    </location>
</feature>
<keyword evidence="6 10" id="KW-1133">Transmembrane helix</keyword>
<dbReference type="EMBL" id="JBBPBM010000011">
    <property type="protein sequence ID" value="KAK8563689.1"/>
    <property type="molecule type" value="Genomic_DNA"/>
</dbReference>
<keyword evidence="5" id="KW-0630">Potassium</keyword>
<accession>A0ABR2EQM4</accession>
<evidence type="ECO:0008006" key="16">
    <source>
        <dbReference type="Google" id="ProtNLM"/>
    </source>
</evidence>
<dbReference type="InterPro" id="IPR038770">
    <property type="entry name" value="Na+/solute_symporter_sf"/>
</dbReference>
<proteinExistence type="inferred from homology"/>
<dbReference type="InterPro" id="IPR057290">
    <property type="entry name" value="CHX17_C"/>
</dbReference>
<feature type="transmembrane region" description="Helical" evidence="10">
    <location>
        <begin position="217"/>
        <end position="236"/>
    </location>
</feature>
<feature type="transmembrane region" description="Helical" evidence="10">
    <location>
        <begin position="307"/>
        <end position="323"/>
    </location>
</feature>
<dbReference type="Pfam" id="PF23259">
    <property type="entry name" value="CHX17_C"/>
    <property type="match status" value="1"/>
</dbReference>
<evidence type="ECO:0000259" key="13">
    <source>
        <dbReference type="Pfam" id="PF23259"/>
    </source>
</evidence>
<evidence type="ECO:0000313" key="15">
    <source>
        <dbReference type="Proteomes" id="UP001472677"/>
    </source>
</evidence>
<evidence type="ECO:0000313" key="14">
    <source>
        <dbReference type="EMBL" id="KAK8563689.1"/>
    </source>
</evidence>
<evidence type="ECO:0000256" key="4">
    <source>
        <dbReference type="ARBA" id="ARBA00022692"/>
    </source>
</evidence>
<reference evidence="14 15" key="1">
    <citation type="journal article" date="2024" name="G3 (Bethesda)">
        <title>Genome assembly of Hibiscus sabdariffa L. provides insights into metabolisms of medicinal natural products.</title>
        <authorList>
            <person name="Kim T."/>
        </authorList>
    </citation>
    <scope>NUCLEOTIDE SEQUENCE [LARGE SCALE GENOMIC DNA]</scope>
    <source>
        <strain evidence="14">TK-2024</strain>
        <tissue evidence="14">Old leaves</tissue>
    </source>
</reference>
<keyword evidence="4 10" id="KW-0812">Transmembrane</keyword>
<comment type="similarity">
    <text evidence="9">Belongs to the monovalent cation:proton antiporter 2 (CPA2) transporter (TC 2.A.37) family. CHX (TC 2.A.37.4) subfamily.</text>
</comment>
<evidence type="ECO:0000256" key="3">
    <source>
        <dbReference type="ARBA" id="ARBA00022538"/>
    </source>
</evidence>
<evidence type="ECO:0000256" key="7">
    <source>
        <dbReference type="ARBA" id="ARBA00023065"/>
    </source>
</evidence>